<dbReference type="GO" id="GO:0003700">
    <property type="term" value="F:DNA-binding transcription factor activity"/>
    <property type="evidence" value="ECO:0007669"/>
    <property type="project" value="InterPro"/>
</dbReference>
<evidence type="ECO:0000259" key="1">
    <source>
        <dbReference type="PROSITE" id="PS50995"/>
    </source>
</evidence>
<dbReference type="PANTHER" id="PTHR33164">
    <property type="entry name" value="TRANSCRIPTIONAL REGULATOR, MARR FAMILY"/>
    <property type="match status" value="1"/>
</dbReference>
<protein>
    <submittedName>
        <fullName evidence="2">MarR family winged helix-turn-helix transcriptional regulator</fullName>
    </submittedName>
</protein>
<dbReference type="Gene3D" id="1.10.10.10">
    <property type="entry name" value="Winged helix-like DNA-binding domain superfamily/Winged helix DNA-binding domain"/>
    <property type="match status" value="1"/>
</dbReference>
<dbReference type="GO" id="GO:0006950">
    <property type="term" value="P:response to stress"/>
    <property type="evidence" value="ECO:0007669"/>
    <property type="project" value="TreeGrafter"/>
</dbReference>
<dbReference type="InterPro" id="IPR036388">
    <property type="entry name" value="WH-like_DNA-bd_sf"/>
</dbReference>
<accession>A0AB39BGN0</accession>
<dbReference type="InterPro" id="IPR036390">
    <property type="entry name" value="WH_DNA-bd_sf"/>
</dbReference>
<dbReference type="SUPFAM" id="SSF46785">
    <property type="entry name" value="Winged helix' DNA-binding domain"/>
    <property type="match status" value="1"/>
</dbReference>
<dbReference type="InterPro" id="IPR000835">
    <property type="entry name" value="HTH_MarR-typ"/>
</dbReference>
<sequence>MTEPSAGASLDGDDLATWAALATVLEWLPPALDAPLVREFELTHFEYGVLYALAAADGRQLRVSTLAGYANSTISRVSRAVSRLQLRRLVERRRDALDGRSMLVALTAEGAELYDRATPVHAESVQHFVLGALTAAQRRQLREIAGRIQRAVRQDDGWTPPAPD</sequence>
<dbReference type="SMART" id="SM00347">
    <property type="entry name" value="HTH_MARR"/>
    <property type="match status" value="1"/>
</dbReference>
<dbReference type="EMBL" id="CP162511">
    <property type="protein sequence ID" value="XDI05373.1"/>
    <property type="molecule type" value="Genomic_DNA"/>
</dbReference>
<dbReference type="PROSITE" id="PS50995">
    <property type="entry name" value="HTH_MARR_2"/>
    <property type="match status" value="1"/>
</dbReference>
<dbReference type="InterPro" id="IPR039422">
    <property type="entry name" value="MarR/SlyA-like"/>
</dbReference>
<gene>
    <name evidence="2" type="ORF">ABFY20_18955</name>
</gene>
<dbReference type="RefSeq" id="WP_368497761.1">
    <property type="nucleotide sequence ID" value="NZ_CP162511.1"/>
</dbReference>
<dbReference type="PANTHER" id="PTHR33164:SF99">
    <property type="entry name" value="MARR FAMILY REGULATORY PROTEIN"/>
    <property type="match status" value="1"/>
</dbReference>
<reference evidence="2" key="1">
    <citation type="submission" date="2024-05" db="EMBL/GenBank/DDBJ databases">
        <title>Herbiconiux sp. A18JL235.</title>
        <authorList>
            <person name="Zhang G."/>
        </authorList>
    </citation>
    <scope>NUCLEOTIDE SEQUENCE</scope>
    <source>
        <strain evidence="2">A18JL235</strain>
    </source>
</reference>
<feature type="domain" description="HTH marR-type" evidence="1">
    <location>
        <begin position="14"/>
        <end position="150"/>
    </location>
</feature>
<organism evidence="2">
    <name type="scientific">Herbiconiux sp. A18JL235</name>
    <dbReference type="NCBI Taxonomy" id="3152363"/>
    <lineage>
        <taxon>Bacteria</taxon>
        <taxon>Bacillati</taxon>
        <taxon>Actinomycetota</taxon>
        <taxon>Actinomycetes</taxon>
        <taxon>Micrococcales</taxon>
        <taxon>Microbacteriaceae</taxon>
        <taxon>Herbiconiux</taxon>
    </lineage>
</organism>
<dbReference type="Pfam" id="PF12802">
    <property type="entry name" value="MarR_2"/>
    <property type="match status" value="1"/>
</dbReference>
<name>A0AB39BGN0_9MICO</name>
<dbReference type="AlphaFoldDB" id="A0AB39BGN0"/>
<proteinExistence type="predicted"/>
<evidence type="ECO:0000313" key="2">
    <source>
        <dbReference type="EMBL" id="XDI05373.1"/>
    </source>
</evidence>